<evidence type="ECO:0000313" key="2">
    <source>
        <dbReference type="Proteomes" id="UP000593906"/>
    </source>
</evidence>
<proteinExistence type="predicted"/>
<accession>A0A7S7LI02</accession>
<organism evidence="1 2">
    <name type="scientific">Cryptosporidium parvum</name>
    <dbReference type="NCBI Taxonomy" id="5807"/>
    <lineage>
        <taxon>Eukaryota</taxon>
        <taxon>Sar</taxon>
        <taxon>Alveolata</taxon>
        <taxon>Apicomplexa</taxon>
        <taxon>Conoidasida</taxon>
        <taxon>Coccidia</taxon>
        <taxon>Eucoccidiorida</taxon>
        <taxon>Eimeriorina</taxon>
        <taxon>Cryptosporidiidae</taxon>
        <taxon>Cryptosporidium</taxon>
    </lineage>
</organism>
<dbReference type="VEuPathDB" id="CryptoDB:CPATCC_0019340"/>
<evidence type="ECO:0000313" key="1">
    <source>
        <dbReference type="EMBL" id="QOY42111.1"/>
    </source>
</evidence>
<dbReference type="AlphaFoldDB" id="A0A7S7LI02"/>
<gene>
    <name evidence="1" type="ORF">CPATCC_001716</name>
</gene>
<dbReference type="EMBL" id="CP044419">
    <property type="protein sequence ID" value="QOY42111.1"/>
    <property type="molecule type" value="Genomic_DNA"/>
</dbReference>
<sequence>MCVLNYNSRLILINLESPTEILKKELIFKIRFLTVAWAGFKILPFIIRRFSD</sequence>
<name>A0A7S7LI02_CRYPV</name>
<dbReference type="Proteomes" id="UP000593906">
    <property type="component" value="Chromosome 4"/>
</dbReference>
<reference evidence="1 2" key="1">
    <citation type="submission" date="2019-09" db="EMBL/GenBank/DDBJ databases">
        <title>Consistent, comparative and evidence-based genome assembly and annotation for Cryptosporidium parvum, C. hominis and C. tyzzeri.</title>
        <authorList>
            <person name="Baptista R.P."/>
            <person name="Li Y."/>
            <person name="Sateriale A."/>
            <person name="Ansell B."/>
            <person name="Jex A."/>
            <person name="Sanders M."/>
            <person name="Brooks K."/>
            <person name="Tracey A."/>
            <person name="Berriman M."/>
            <person name="Striepen B."/>
            <person name="Cotton J.A."/>
            <person name="Kissinger J.C."/>
        </authorList>
    </citation>
    <scope>NUCLEOTIDE SEQUENCE [LARGE SCALE GENOMIC DNA]</scope>
    <source>
        <strain evidence="1 2">IOWA-ATCC</strain>
    </source>
</reference>
<protein>
    <submittedName>
        <fullName evidence="1">Uncharacterized protein</fullName>
    </submittedName>
</protein>